<dbReference type="eggNOG" id="COG1309">
    <property type="taxonomic scope" value="Bacteria"/>
</dbReference>
<dbReference type="EMBL" id="CP001802">
    <property type="protein sequence ID" value="ACY19464.1"/>
    <property type="molecule type" value="Genomic_DNA"/>
</dbReference>
<dbReference type="Proteomes" id="UP000001219">
    <property type="component" value="Chromosome"/>
</dbReference>
<dbReference type="STRING" id="526226.Gbro_0114"/>
<evidence type="ECO:0008006" key="3">
    <source>
        <dbReference type="Google" id="ProtNLM"/>
    </source>
</evidence>
<gene>
    <name evidence="1" type="ordered locus">Gbro_0114</name>
</gene>
<dbReference type="SUPFAM" id="SSF48498">
    <property type="entry name" value="Tetracyclin repressor-like, C-terminal domain"/>
    <property type="match status" value="1"/>
</dbReference>
<keyword evidence="2" id="KW-1185">Reference proteome</keyword>
<dbReference type="RefSeq" id="WP_012832056.1">
    <property type="nucleotide sequence ID" value="NC_013441.1"/>
</dbReference>
<name>D0LB33_GORB4</name>
<dbReference type="HOGENOM" id="CLU_2154791_0_0_11"/>
<dbReference type="AlphaFoldDB" id="D0LB33"/>
<reference evidence="2" key="1">
    <citation type="submission" date="2009-10" db="EMBL/GenBank/DDBJ databases">
        <title>The complete chromosome of Gordonia bronchialis DSM 43247.</title>
        <authorList>
            <consortium name="US DOE Joint Genome Institute (JGI-PGF)"/>
            <person name="Lucas S."/>
            <person name="Copeland A."/>
            <person name="Lapidus A."/>
            <person name="Glavina del Rio T."/>
            <person name="Dalin E."/>
            <person name="Tice H."/>
            <person name="Bruce D."/>
            <person name="Goodwin L."/>
            <person name="Pitluck S."/>
            <person name="Kyrpides N."/>
            <person name="Mavromatis K."/>
            <person name="Ivanova N."/>
            <person name="Ovchinnikova G."/>
            <person name="Saunders E."/>
            <person name="Brettin T."/>
            <person name="Detter J.C."/>
            <person name="Han C."/>
            <person name="Larimer F."/>
            <person name="Land M."/>
            <person name="Hauser L."/>
            <person name="Markowitz V."/>
            <person name="Cheng J.-F."/>
            <person name="Hugenholtz P."/>
            <person name="Woyke T."/>
            <person name="Wu D."/>
            <person name="Jando M."/>
            <person name="Schneider S."/>
            <person name="Goeker M."/>
            <person name="Klenk H.-P."/>
            <person name="Eisen J.A."/>
        </authorList>
    </citation>
    <scope>NUCLEOTIDE SEQUENCE [LARGE SCALE GENOMIC DNA]</scope>
    <source>
        <strain evidence="2">ATCC 25592 / DSM 43247 / BCRC 13721 / JCM 3198 / KCTC 3076 / NBRC 16047 / NCTC 10667</strain>
    </source>
</reference>
<protein>
    <recommendedName>
        <fullName evidence="3">TetR family transcriptional regulator</fullName>
    </recommendedName>
</protein>
<evidence type="ECO:0000313" key="2">
    <source>
        <dbReference type="Proteomes" id="UP000001219"/>
    </source>
</evidence>
<evidence type="ECO:0000313" key="1">
    <source>
        <dbReference type="EMBL" id="ACY19464.1"/>
    </source>
</evidence>
<proteinExistence type="predicted"/>
<organism evidence="1 2">
    <name type="scientific">Gordonia bronchialis (strain ATCC 25592 / DSM 43247 / BCRC 13721 / JCM 3198 / KCTC 3076 / NBRC 16047 / NCTC 10667)</name>
    <name type="common">Rhodococcus bronchialis</name>
    <dbReference type="NCBI Taxonomy" id="526226"/>
    <lineage>
        <taxon>Bacteria</taxon>
        <taxon>Bacillati</taxon>
        <taxon>Actinomycetota</taxon>
        <taxon>Actinomycetes</taxon>
        <taxon>Mycobacteriales</taxon>
        <taxon>Gordoniaceae</taxon>
        <taxon>Gordonia</taxon>
    </lineage>
</organism>
<sequence>MFGPARAHQVPIMEIANNFRGRGGRRLADLQVDPDHLEALRRIDLEVILRDGLATGEFVGISADSMALAVRSAIGGAVMRATADPDFDVVAYGEDLVTAFARATEPGSQNG</sequence>
<dbReference type="OrthoDB" id="9806334at2"/>
<reference evidence="1 2" key="2">
    <citation type="journal article" date="2010" name="Stand. Genomic Sci.">
        <title>Complete genome sequence of Gordonia bronchialis type strain (3410).</title>
        <authorList>
            <person name="Ivanova N."/>
            <person name="Sikorski J."/>
            <person name="Jando M."/>
            <person name="Lapidus A."/>
            <person name="Nolan M."/>
            <person name="Lucas S."/>
            <person name="Del Rio T.G."/>
            <person name="Tice H."/>
            <person name="Copeland A."/>
            <person name="Cheng J.F."/>
            <person name="Chen F."/>
            <person name="Bruce D."/>
            <person name="Goodwin L."/>
            <person name="Pitluck S."/>
            <person name="Mavromatis K."/>
            <person name="Ovchinnikova G."/>
            <person name="Pati A."/>
            <person name="Chen A."/>
            <person name="Palaniappan K."/>
            <person name="Land M."/>
            <person name="Hauser L."/>
            <person name="Chang Y.J."/>
            <person name="Jeffries C.D."/>
            <person name="Chain P."/>
            <person name="Saunders E."/>
            <person name="Han C."/>
            <person name="Detter J.C."/>
            <person name="Brettin T."/>
            <person name="Rohde M."/>
            <person name="Goker M."/>
            <person name="Bristow J."/>
            <person name="Eisen J.A."/>
            <person name="Markowitz V."/>
            <person name="Hugenholtz P."/>
            <person name="Klenk H.P."/>
            <person name="Kyrpides N.C."/>
        </authorList>
    </citation>
    <scope>NUCLEOTIDE SEQUENCE [LARGE SCALE GENOMIC DNA]</scope>
    <source>
        <strain evidence="2">ATCC 25592 / DSM 43247 / BCRC 13721 / JCM 3198 / KCTC 3076 / NBRC 16047 / NCTC 10667</strain>
    </source>
</reference>
<accession>D0LB33</accession>
<dbReference type="KEGG" id="gbr:Gbro_0114"/>
<dbReference type="InterPro" id="IPR036271">
    <property type="entry name" value="Tet_transcr_reg_TetR-rel_C_sf"/>
</dbReference>